<dbReference type="AlphaFoldDB" id="A0A5J5LZS3"/>
<comment type="caution">
    <text evidence="1">The sequence shown here is derived from an EMBL/GenBank/DDBJ whole genome shotgun (WGS) entry which is preliminary data.</text>
</comment>
<reference evidence="2" key="1">
    <citation type="submission" date="2019-04" db="EMBL/GenBank/DDBJ databases">
        <title>Microviridin 1777: A Toxic Chymotrypsin Inhibitor Discovered by a Metabologenomic Approach.</title>
        <authorList>
            <person name="Sieber S."/>
            <person name="Grendelmeier S.M."/>
            <person name="Harris L.A."/>
            <person name="Mitchell D.A."/>
            <person name="Gademann K."/>
        </authorList>
    </citation>
    <scope>NUCLEOTIDE SEQUENCE [LARGE SCALE GENOMIC DNA]</scope>
    <source>
        <strain evidence="2">EAWAG127a</strain>
    </source>
</reference>
<name>A0A5J5LZS3_MICAE</name>
<evidence type="ECO:0000313" key="1">
    <source>
        <dbReference type="EMBL" id="KAB0243317.1"/>
    </source>
</evidence>
<proteinExistence type="predicted"/>
<dbReference type="RefSeq" id="WP_150978576.1">
    <property type="nucleotide sequence ID" value="NZ_SRLN01000012.1"/>
</dbReference>
<dbReference type="GO" id="GO:0005975">
    <property type="term" value="P:carbohydrate metabolic process"/>
    <property type="evidence" value="ECO:0007669"/>
    <property type="project" value="InterPro"/>
</dbReference>
<dbReference type="InterPro" id="IPR007822">
    <property type="entry name" value="LANC-like"/>
</dbReference>
<gene>
    <name evidence="1" type="ORF">EZJ55_13860</name>
</gene>
<organism evidence="1 2">
    <name type="scientific">Microcystis aeruginosa EAWAG127a</name>
    <dbReference type="NCBI Taxonomy" id="2529855"/>
    <lineage>
        <taxon>Bacteria</taxon>
        <taxon>Bacillati</taxon>
        <taxon>Cyanobacteriota</taxon>
        <taxon>Cyanophyceae</taxon>
        <taxon>Oscillatoriophycideae</taxon>
        <taxon>Chroococcales</taxon>
        <taxon>Microcystaceae</taxon>
        <taxon>Microcystis</taxon>
    </lineage>
</organism>
<dbReference type="Proteomes" id="UP000325636">
    <property type="component" value="Unassembled WGS sequence"/>
</dbReference>
<dbReference type="Gene3D" id="1.50.10.10">
    <property type="match status" value="1"/>
</dbReference>
<accession>A0A5J5LZS3</accession>
<dbReference type="InterPro" id="IPR012341">
    <property type="entry name" value="6hp_glycosidase-like_sf"/>
</dbReference>
<sequence length="51" mass="5876">MKAAKIEGYQLFGNVSSIAYHPSFFQGISGIIYQLLRLAYPEQFPVILLWR</sequence>
<dbReference type="Pfam" id="PF05147">
    <property type="entry name" value="LANC_like"/>
    <property type="match status" value="1"/>
</dbReference>
<evidence type="ECO:0000313" key="2">
    <source>
        <dbReference type="Proteomes" id="UP000325636"/>
    </source>
</evidence>
<dbReference type="SUPFAM" id="SSF158745">
    <property type="entry name" value="LanC-like"/>
    <property type="match status" value="1"/>
</dbReference>
<dbReference type="GO" id="GO:0031179">
    <property type="term" value="P:peptide modification"/>
    <property type="evidence" value="ECO:0007669"/>
    <property type="project" value="InterPro"/>
</dbReference>
<dbReference type="EMBL" id="SRLN01000012">
    <property type="protein sequence ID" value="KAB0243317.1"/>
    <property type="molecule type" value="Genomic_DNA"/>
</dbReference>
<protein>
    <submittedName>
        <fullName evidence="1">Uncharacterized protein</fullName>
    </submittedName>
</protein>